<evidence type="ECO:0000313" key="2">
    <source>
        <dbReference type="WBParaSite" id="Csp11.Scaffold629.g14986.t1"/>
    </source>
</evidence>
<proteinExistence type="predicted"/>
<sequence length="73" mass="8405">MRSRKLQQPEKEVNILKQVHNTTRDQVERKRVCSPSDSNTSLVMIMAAITRYARFGGQARGVPRVELFVIKSF</sequence>
<dbReference type="AlphaFoldDB" id="A0A1I7U589"/>
<dbReference type="Proteomes" id="UP000095282">
    <property type="component" value="Unplaced"/>
</dbReference>
<protein>
    <submittedName>
        <fullName evidence="2">Uncharacterized protein</fullName>
    </submittedName>
</protein>
<reference evidence="2" key="1">
    <citation type="submission" date="2016-11" db="UniProtKB">
        <authorList>
            <consortium name="WormBaseParasite"/>
        </authorList>
    </citation>
    <scope>IDENTIFICATION</scope>
</reference>
<dbReference type="WBParaSite" id="Csp11.Scaffold629.g14986.t1">
    <property type="protein sequence ID" value="Csp11.Scaffold629.g14986.t1"/>
    <property type="gene ID" value="Csp11.Scaffold629.g14986"/>
</dbReference>
<evidence type="ECO:0000313" key="1">
    <source>
        <dbReference type="Proteomes" id="UP000095282"/>
    </source>
</evidence>
<name>A0A1I7U589_9PELO</name>
<accession>A0A1I7U589</accession>
<organism evidence="1 2">
    <name type="scientific">Caenorhabditis tropicalis</name>
    <dbReference type="NCBI Taxonomy" id="1561998"/>
    <lineage>
        <taxon>Eukaryota</taxon>
        <taxon>Metazoa</taxon>
        <taxon>Ecdysozoa</taxon>
        <taxon>Nematoda</taxon>
        <taxon>Chromadorea</taxon>
        <taxon>Rhabditida</taxon>
        <taxon>Rhabditina</taxon>
        <taxon>Rhabditomorpha</taxon>
        <taxon>Rhabditoidea</taxon>
        <taxon>Rhabditidae</taxon>
        <taxon>Peloderinae</taxon>
        <taxon>Caenorhabditis</taxon>
    </lineage>
</organism>
<keyword evidence="1" id="KW-1185">Reference proteome</keyword>